<gene>
    <name evidence="2" type="ORF">OG549_19235</name>
</gene>
<protein>
    <submittedName>
        <fullName evidence="2">MbtH family protein</fullName>
    </submittedName>
</protein>
<dbReference type="InterPro" id="IPR037407">
    <property type="entry name" value="MLP_fam"/>
</dbReference>
<evidence type="ECO:0000313" key="2">
    <source>
        <dbReference type="EMBL" id="WTW66480.1"/>
    </source>
</evidence>
<dbReference type="SMART" id="SM00923">
    <property type="entry name" value="MbtH"/>
    <property type="match status" value="1"/>
</dbReference>
<dbReference type="InterPro" id="IPR005153">
    <property type="entry name" value="MbtH-like_dom"/>
</dbReference>
<accession>A0AAU2VGQ1</accession>
<dbReference type="Pfam" id="PF03621">
    <property type="entry name" value="MbtH"/>
    <property type="match status" value="1"/>
</dbReference>
<proteinExistence type="predicted"/>
<feature type="domain" description="MbtH-like" evidence="1">
    <location>
        <begin position="4"/>
        <end position="54"/>
    </location>
</feature>
<dbReference type="EMBL" id="CP108318">
    <property type="protein sequence ID" value="WTW66480.1"/>
    <property type="molecule type" value="Genomic_DNA"/>
</dbReference>
<dbReference type="InterPro" id="IPR038020">
    <property type="entry name" value="MbtH-like_sf"/>
</dbReference>
<reference evidence="2" key="1">
    <citation type="submission" date="2022-10" db="EMBL/GenBank/DDBJ databases">
        <title>The complete genomes of actinobacterial strains from the NBC collection.</title>
        <authorList>
            <person name="Joergensen T.S."/>
            <person name="Alvarez Arevalo M."/>
            <person name="Sterndorff E.B."/>
            <person name="Faurdal D."/>
            <person name="Vuksanovic O."/>
            <person name="Mourched A.-S."/>
            <person name="Charusanti P."/>
            <person name="Shaw S."/>
            <person name="Blin K."/>
            <person name="Weber T."/>
        </authorList>
    </citation>
    <scope>NUCLEOTIDE SEQUENCE</scope>
    <source>
        <strain evidence="2">NBC_00003</strain>
    </source>
</reference>
<dbReference type="PANTHER" id="PTHR38444">
    <property type="entry name" value="ENTEROBACTIN BIOSYNTHESIS PROTEIN YBDZ"/>
    <property type="match status" value="1"/>
</dbReference>
<evidence type="ECO:0000259" key="1">
    <source>
        <dbReference type="SMART" id="SM00923"/>
    </source>
</evidence>
<dbReference type="GO" id="GO:0019290">
    <property type="term" value="P:siderophore biosynthetic process"/>
    <property type="evidence" value="ECO:0007669"/>
    <property type="project" value="TreeGrafter"/>
</dbReference>
<dbReference type="GO" id="GO:0005829">
    <property type="term" value="C:cytosol"/>
    <property type="evidence" value="ECO:0007669"/>
    <property type="project" value="TreeGrafter"/>
</dbReference>
<dbReference type="Gene3D" id="3.90.820.10">
    <property type="entry name" value="Structural Genomics, Unknown Function 30-nov-00 1gh9 Mol_id"/>
    <property type="match status" value="1"/>
</dbReference>
<sequence>MMPNPFEAETDTYLVLANEEGRHSLWPNSLAVPAGWTITHGEGTRQACLEHIEQTWKDMRPKSLRG</sequence>
<dbReference type="AlphaFoldDB" id="A0AAU2VGQ1"/>
<dbReference type="PANTHER" id="PTHR38444:SF1">
    <property type="entry name" value="ENTEROBACTIN BIOSYNTHESIS PROTEIN YBDZ"/>
    <property type="match status" value="1"/>
</dbReference>
<name>A0AAU2VGQ1_9ACTN</name>
<organism evidence="2">
    <name type="scientific">Streptomyces sp. NBC_00003</name>
    <dbReference type="NCBI Taxonomy" id="2903608"/>
    <lineage>
        <taxon>Bacteria</taxon>
        <taxon>Bacillati</taxon>
        <taxon>Actinomycetota</taxon>
        <taxon>Actinomycetes</taxon>
        <taxon>Kitasatosporales</taxon>
        <taxon>Streptomycetaceae</taxon>
        <taxon>Streptomyces</taxon>
    </lineage>
</organism>
<dbReference type="SUPFAM" id="SSF160582">
    <property type="entry name" value="MbtH-like"/>
    <property type="match status" value="1"/>
</dbReference>